<organism evidence="4">
    <name type="scientific">Schistosoma curassoni</name>
    <dbReference type="NCBI Taxonomy" id="6186"/>
    <lineage>
        <taxon>Eukaryota</taxon>
        <taxon>Metazoa</taxon>
        <taxon>Spiralia</taxon>
        <taxon>Lophotrochozoa</taxon>
        <taxon>Platyhelminthes</taxon>
        <taxon>Trematoda</taxon>
        <taxon>Digenea</taxon>
        <taxon>Strigeidida</taxon>
        <taxon>Schistosomatoidea</taxon>
        <taxon>Schistosomatidae</taxon>
        <taxon>Schistosoma</taxon>
    </lineage>
</organism>
<evidence type="ECO:0000313" key="2">
    <source>
        <dbReference type="EMBL" id="VDP00239.1"/>
    </source>
</evidence>
<dbReference type="SUPFAM" id="SSF47473">
    <property type="entry name" value="EF-hand"/>
    <property type="match status" value="1"/>
</dbReference>
<dbReference type="Proteomes" id="UP000279833">
    <property type="component" value="Unassembled WGS sequence"/>
</dbReference>
<evidence type="ECO:0000256" key="1">
    <source>
        <dbReference type="SAM" id="MobiDB-lite"/>
    </source>
</evidence>
<reference evidence="4" key="1">
    <citation type="submission" date="2016-06" db="UniProtKB">
        <authorList>
            <consortium name="WormBaseParasite"/>
        </authorList>
    </citation>
    <scope>IDENTIFICATION</scope>
</reference>
<feature type="region of interest" description="Disordered" evidence="1">
    <location>
        <begin position="1"/>
        <end position="41"/>
    </location>
</feature>
<feature type="compositionally biased region" description="Polar residues" evidence="1">
    <location>
        <begin position="1"/>
        <end position="20"/>
    </location>
</feature>
<dbReference type="AlphaFoldDB" id="A0A183JTJ3"/>
<dbReference type="STRING" id="6186.A0A183JTJ3"/>
<evidence type="ECO:0000313" key="3">
    <source>
        <dbReference type="Proteomes" id="UP000279833"/>
    </source>
</evidence>
<feature type="compositionally biased region" description="Polar residues" evidence="1">
    <location>
        <begin position="28"/>
        <end position="37"/>
    </location>
</feature>
<keyword evidence="3" id="KW-1185">Reference proteome</keyword>
<dbReference type="WBParaSite" id="SCUD_0000603301-mRNA-1">
    <property type="protein sequence ID" value="SCUD_0000603301-mRNA-1"/>
    <property type="gene ID" value="SCUD_0000603301"/>
</dbReference>
<gene>
    <name evidence="2" type="ORF">SCUD_LOCUS6033</name>
</gene>
<dbReference type="EMBL" id="UZAK01011601">
    <property type="protein sequence ID" value="VDP00239.1"/>
    <property type="molecule type" value="Genomic_DNA"/>
</dbReference>
<dbReference type="InterPro" id="IPR011992">
    <property type="entry name" value="EF-hand-dom_pair"/>
</dbReference>
<proteinExistence type="predicted"/>
<reference evidence="2 3" key="2">
    <citation type="submission" date="2018-11" db="EMBL/GenBank/DDBJ databases">
        <authorList>
            <consortium name="Pathogen Informatics"/>
        </authorList>
    </citation>
    <scope>NUCLEOTIDE SEQUENCE [LARGE SCALE GENOMIC DNA]</scope>
    <source>
        <strain evidence="2">Dakar</strain>
        <strain evidence="3">Dakar, Senegal</strain>
    </source>
</reference>
<sequence length="178" mass="20414">MQISQTNLKTDITTTPNTSDGGEGVVTEPNNQSSPVSPSGHILNQLDQYTAQTCLSLLKEFQTELNQNNLYFDEYRNALYNVQSLDSTIDCLYSIFKQFDVDINDDLKLNHSNLIHKLSEELEQFQMSWEQLQTEVNTTHQTMYQHLEQVELFNCKQLSVRKLLTEIEQKACLGPCST</sequence>
<protein>
    <submittedName>
        <fullName evidence="4">Biogenesis of lysosome-related organelles complex 1 subunit CNL1</fullName>
    </submittedName>
</protein>
<evidence type="ECO:0000313" key="4">
    <source>
        <dbReference type="WBParaSite" id="SCUD_0000603301-mRNA-1"/>
    </source>
</evidence>
<name>A0A183JTJ3_9TREM</name>
<accession>A0A183JTJ3</accession>